<dbReference type="RefSeq" id="WP_142551236.1">
    <property type="nucleotide sequence ID" value="NZ_VIFX01000006.1"/>
</dbReference>
<evidence type="ECO:0000256" key="2">
    <source>
        <dbReference type="ARBA" id="ARBA00049106"/>
    </source>
</evidence>
<organism evidence="3 4">
    <name type="scientific">Mycolicibacterium hodleri</name>
    <dbReference type="NCBI Taxonomy" id="49897"/>
    <lineage>
        <taxon>Bacteria</taxon>
        <taxon>Bacillati</taxon>
        <taxon>Actinomycetota</taxon>
        <taxon>Actinomycetes</taxon>
        <taxon>Mycobacteriales</taxon>
        <taxon>Mycobacteriaceae</taxon>
        <taxon>Mycolicibacterium</taxon>
    </lineage>
</organism>
<dbReference type="Gene3D" id="2.30.110.10">
    <property type="entry name" value="Electron Transport, Fmn-binding Protein, Chain A"/>
    <property type="match status" value="1"/>
</dbReference>
<dbReference type="PANTHER" id="PTHR39428">
    <property type="entry name" value="F420H(2)-DEPENDENT QUINONE REDUCTASE RV1261C"/>
    <property type="match status" value="1"/>
</dbReference>
<proteinExistence type="inferred from homology"/>
<dbReference type="InterPro" id="IPR012349">
    <property type="entry name" value="Split_barrel_FMN-bd"/>
</dbReference>
<reference evidence="3 4" key="1">
    <citation type="submission" date="2018-10" db="EMBL/GenBank/DDBJ databases">
        <title>Draft genome of Mycobacterium hodleri strain B.</title>
        <authorList>
            <person name="Amande T.J."/>
            <person name="Mcgenity T.J."/>
        </authorList>
    </citation>
    <scope>NUCLEOTIDE SEQUENCE [LARGE SCALE GENOMIC DNA]</scope>
    <source>
        <strain evidence="3 4">B</strain>
    </source>
</reference>
<gene>
    <name evidence="3" type="ORF">D8S82_06210</name>
</gene>
<sequence>MTQTFDFDEMNRVVIREFRDTGGKAGGVFEGMPLVLVHHVGVRSGVERIAPLVPLLEDGRIFIFASKGGSDENPHWYGNLVGHPQTTVELGTETFPATARVVTGAERDDVYARQCALQPQFAEHQSNTKRLIPVVELVRREVD</sequence>
<comment type="similarity">
    <text evidence="1">Belongs to the F420H(2)-dependent quinone reductase family.</text>
</comment>
<dbReference type="GO" id="GO:0070967">
    <property type="term" value="F:coenzyme F420 binding"/>
    <property type="evidence" value="ECO:0007669"/>
    <property type="project" value="TreeGrafter"/>
</dbReference>
<dbReference type="NCBIfam" id="TIGR00026">
    <property type="entry name" value="hi_GC_TIGR00026"/>
    <property type="match status" value="1"/>
</dbReference>
<evidence type="ECO:0000313" key="4">
    <source>
        <dbReference type="Proteomes" id="UP000315759"/>
    </source>
</evidence>
<dbReference type="GO" id="GO:0005886">
    <property type="term" value="C:plasma membrane"/>
    <property type="evidence" value="ECO:0007669"/>
    <property type="project" value="TreeGrafter"/>
</dbReference>
<keyword evidence="4" id="KW-1185">Reference proteome</keyword>
<dbReference type="InterPro" id="IPR004378">
    <property type="entry name" value="F420H2_quin_Rdtase"/>
</dbReference>
<comment type="catalytic activity">
    <reaction evidence="2">
        <text>oxidized coenzyme F420-(gamma-L-Glu)(n) + a quinol + H(+) = reduced coenzyme F420-(gamma-L-Glu)(n) + a quinone</text>
        <dbReference type="Rhea" id="RHEA:39663"/>
        <dbReference type="Rhea" id="RHEA-COMP:12939"/>
        <dbReference type="Rhea" id="RHEA-COMP:14378"/>
        <dbReference type="ChEBI" id="CHEBI:15378"/>
        <dbReference type="ChEBI" id="CHEBI:24646"/>
        <dbReference type="ChEBI" id="CHEBI:132124"/>
        <dbReference type="ChEBI" id="CHEBI:133980"/>
        <dbReference type="ChEBI" id="CHEBI:139511"/>
    </reaction>
</comment>
<name>A0A544W569_9MYCO</name>
<comment type="caution">
    <text evidence="3">The sequence shown here is derived from an EMBL/GenBank/DDBJ whole genome shotgun (WGS) entry which is preliminary data.</text>
</comment>
<evidence type="ECO:0000256" key="1">
    <source>
        <dbReference type="ARBA" id="ARBA00008710"/>
    </source>
</evidence>
<accession>A0A544W569</accession>
<dbReference type="Proteomes" id="UP000315759">
    <property type="component" value="Unassembled WGS sequence"/>
</dbReference>
<dbReference type="AlphaFoldDB" id="A0A544W569"/>
<protein>
    <submittedName>
        <fullName evidence="3">Nitroreductase family deazaflavin-dependent oxidoreductase</fullName>
    </submittedName>
</protein>
<dbReference type="GO" id="GO:0016491">
    <property type="term" value="F:oxidoreductase activity"/>
    <property type="evidence" value="ECO:0007669"/>
    <property type="project" value="InterPro"/>
</dbReference>
<dbReference type="Pfam" id="PF04075">
    <property type="entry name" value="F420H2_quin_red"/>
    <property type="match status" value="1"/>
</dbReference>
<dbReference type="EMBL" id="VIFX01000006">
    <property type="protein sequence ID" value="TQR87379.1"/>
    <property type="molecule type" value="Genomic_DNA"/>
</dbReference>
<evidence type="ECO:0000313" key="3">
    <source>
        <dbReference type="EMBL" id="TQR87379.1"/>
    </source>
</evidence>
<dbReference type="PANTHER" id="PTHR39428:SF3">
    <property type="entry name" value="DEAZAFLAVIN-DEPENDENT NITROREDUCTASE"/>
    <property type="match status" value="1"/>
</dbReference>